<accession>A0A4S8QKC3</accession>
<dbReference type="CDD" id="cd05233">
    <property type="entry name" value="SDR_c"/>
    <property type="match status" value="1"/>
</dbReference>
<reference evidence="3 4" key="2">
    <citation type="submission" date="2019-05" db="EMBL/GenBank/DDBJ databases">
        <title>Glycomyces buryatensis sp. nov.</title>
        <authorList>
            <person name="Nikitina E."/>
        </authorList>
    </citation>
    <scope>NUCLEOTIDE SEQUENCE [LARGE SCALE GENOMIC DNA]</scope>
    <source>
        <strain evidence="3 4">18</strain>
    </source>
</reference>
<dbReference type="OrthoDB" id="9797538at2"/>
<keyword evidence="4" id="KW-1185">Reference proteome</keyword>
<dbReference type="EMBL" id="STGY01000004">
    <property type="protein sequence ID" value="THV43445.1"/>
    <property type="molecule type" value="Genomic_DNA"/>
</dbReference>
<evidence type="ECO:0000256" key="1">
    <source>
        <dbReference type="ARBA" id="ARBA00006484"/>
    </source>
</evidence>
<dbReference type="AlphaFoldDB" id="A0A4S8QKC3"/>
<evidence type="ECO:0000313" key="3">
    <source>
        <dbReference type="EMBL" id="THV43445.1"/>
    </source>
</evidence>
<dbReference type="PRINTS" id="PR00080">
    <property type="entry name" value="SDRFAMILY"/>
</dbReference>
<dbReference type="InterPro" id="IPR002347">
    <property type="entry name" value="SDR_fam"/>
</dbReference>
<dbReference type="Pfam" id="PF00106">
    <property type="entry name" value="adh_short"/>
    <property type="match status" value="1"/>
</dbReference>
<dbReference type="PANTHER" id="PTHR42879">
    <property type="entry name" value="3-OXOACYL-(ACYL-CARRIER-PROTEIN) REDUCTASE"/>
    <property type="match status" value="1"/>
</dbReference>
<comment type="caution">
    <text evidence="3">The sequence shown here is derived from an EMBL/GenBank/DDBJ whole genome shotgun (WGS) entry which is preliminary data.</text>
</comment>
<dbReference type="InterPro" id="IPR036291">
    <property type="entry name" value="NAD(P)-bd_dom_sf"/>
</dbReference>
<name>A0A4S8QKC3_9ACTN</name>
<proteinExistence type="inferred from homology"/>
<dbReference type="SUPFAM" id="SSF51735">
    <property type="entry name" value="NAD(P)-binding Rossmann-fold domains"/>
    <property type="match status" value="1"/>
</dbReference>
<evidence type="ECO:0000256" key="2">
    <source>
        <dbReference type="RuleBase" id="RU000363"/>
    </source>
</evidence>
<comment type="similarity">
    <text evidence="1 2">Belongs to the short-chain dehydrogenases/reductases (SDR) family.</text>
</comment>
<protein>
    <submittedName>
        <fullName evidence="3">SDR family oxidoreductase</fullName>
    </submittedName>
</protein>
<dbReference type="Gene3D" id="3.40.50.720">
    <property type="entry name" value="NAD(P)-binding Rossmann-like Domain"/>
    <property type="match status" value="1"/>
</dbReference>
<dbReference type="InterPro" id="IPR050259">
    <property type="entry name" value="SDR"/>
</dbReference>
<organism evidence="3 4">
    <name type="scientific">Glycomyces buryatensis</name>
    <dbReference type="NCBI Taxonomy" id="2570927"/>
    <lineage>
        <taxon>Bacteria</taxon>
        <taxon>Bacillati</taxon>
        <taxon>Actinomycetota</taxon>
        <taxon>Actinomycetes</taxon>
        <taxon>Glycomycetales</taxon>
        <taxon>Glycomycetaceae</taxon>
        <taxon>Glycomyces</taxon>
    </lineage>
</organism>
<reference evidence="4" key="1">
    <citation type="submission" date="2019-04" db="EMBL/GenBank/DDBJ databases">
        <title>Nocardioides xinjiangensis sp. nov.</title>
        <authorList>
            <person name="Liu S."/>
        </authorList>
    </citation>
    <scope>NUCLEOTIDE SEQUENCE [LARGE SCALE GENOMIC DNA]</scope>
    <source>
        <strain evidence="4">18</strain>
    </source>
</reference>
<evidence type="ECO:0000313" key="4">
    <source>
        <dbReference type="Proteomes" id="UP000308760"/>
    </source>
</evidence>
<dbReference type="Proteomes" id="UP000308760">
    <property type="component" value="Unassembled WGS sequence"/>
</dbReference>
<dbReference type="PRINTS" id="PR00081">
    <property type="entry name" value="GDHRDH"/>
</dbReference>
<gene>
    <name evidence="3" type="ORF">FAB82_01545</name>
</gene>
<sequence length="231" mass="25221">MLITGASKGIGAATAERFFYADNDVTDFILLARESEEFEKLIARLGGDNPHGKKVYPHFIDLNDRARIVGLMHDVMNEAGKVDYLVNNAGYTAPSALQQIDFIDFERTIGVNLYAPFTIVQELLHCGNTFELIVNIASTAGMGGRPGWLTYGASKAAVINMSEAMKDELSIYGTRVVCISPGRCATDLRRTLAPDEDPTTIMQPEHVASVIDMLASDVGHLVDSQNLVVRQ</sequence>
<dbReference type="PANTHER" id="PTHR42879:SF2">
    <property type="entry name" value="3-OXOACYL-[ACYL-CARRIER-PROTEIN] REDUCTASE FABG"/>
    <property type="match status" value="1"/>
</dbReference>